<dbReference type="Proteomes" id="UP001152797">
    <property type="component" value="Unassembled WGS sequence"/>
</dbReference>
<name>A0A9P1CNK2_9DINO</name>
<dbReference type="EMBL" id="CAMXCT010002012">
    <property type="protein sequence ID" value="CAI3994929.1"/>
    <property type="molecule type" value="Genomic_DNA"/>
</dbReference>
<evidence type="ECO:0000313" key="3">
    <source>
        <dbReference type="EMBL" id="CAL4782241.1"/>
    </source>
</evidence>
<evidence type="ECO:0000256" key="1">
    <source>
        <dbReference type="SAM" id="MobiDB-lite"/>
    </source>
</evidence>
<dbReference type="EMBL" id="CAMXCT020002012">
    <property type="protein sequence ID" value="CAL1148304.1"/>
    <property type="molecule type" value="Genomic_DNA"/>
</dbReference>
<evidence type="ECO:0000313" key="2">
    <source>
        <dbReference type="EMBL" id="CAI3994929.1"/>
    </source>
</evidence>
<dbReference type="EMBL" id="CAMXCT030002012">
    <property type="protein sequence ID" value="CAL4782241.1"/>
    <property type="molecule type" value="Genomic_DNA"/>
</dbReference>
<dbReference type="AlphaFoldDB" id="A0A9P1CNK2"/>
<feature type="region of interest" description="Disordered" evidence="1">
    <location>
        <begin position="25"/>
        <end position="48"/>
    </location>
</feature>
<sequence length="154" mass="16946">MCMQVPIIAVPVLVPLMAPRAITSPNPTVARSFATPAPAVTPDDTPRTQCGNLEIQVAGDSTPEGNCFGDPEGPASFYNFIDDLKVEKQVTGSTEPVEWPELEFQGVDSDSDASFCNLYRNFQRHFTMPVERTFIHFNTRSLASVAPRRRSKSV</sequence>
<reference evidence="3 4" key="2">
    <citation type="submission" date="2024-05" db="EMBL/GenBank/DDBJ databases">
        <authorList>
            <person name="Chen Y."/>
            <person name="Shah S."/>
            <person name="Dougan E. K."/>
            <person name="Thang M."/>
            <person name="Chan C."/>
        </authorList>
    </citation>
    <scope>NUCLEOTIDE SEQUENCE [LARGE SCALE GENOMIC DNA]</scope>
</reference>
<accession>A0A9P1CNK2</accession>
<evidence type="ECO:0000313" key="4">
    <source>
        <dbReference type="Proteomes" id="UP001152797"/>
    </source>
</evidence>
<gene>
    <name evidence="2" type="ORF">C1SCF055_LOCUS21540</name>
</gene>
<keyword evidence="4" id="KW-1185">Reference proteome</keyword>
<reference evidence="2" key="1">
    <citation type="submission" date="2022-10" db="EMBL/GenBank/DDBJ databases">
        <authorList>
            <person name="Chen Y."/>
            <person name="Dougan E. K."/>
            <person name="Chan C."/>
            <person name="Rhodes N."/>
            <person name="Thang M."/>
        </authorList>
    </citation>
    <scope>NUCLEOTIDE SEQUENCE</scope>
</reference>
<organism evidence="2">
    <name type="scientific">Cladocopium goreaui</name>
    <dbReference type="NCBI Taxonomy" id="2562237"/>
    <lineage>
        <taxon>Eukaryota</taxon>
        <taxon>Sar</taxon>
        <taxon>Alveolata</taxon>
        <taxon>Dinophyceae</taxon>
        <taxon>Suessiales</taxon>
        <taxon>Symbiodiniaceae</taxon>
        <taxon>Cladocopium</taxon>
    </lineage>
</organism>
<feature type="compositionally biased region" description="Low complexity" evidence="1">
    <location>
        <begin position="34"/>
        <end position="43"/>
    </location>
</feature>
<protein>
    <submittedName>
        <fullName evidence="2">Uncharacterized protein</fullName>
    </submittedName>
</protein>
<proteinExistence type="predicted"/>
<comment type="caution">
    <text evidence="2">The sequence shown here is derived from an EMBL/GenBank/DDBJ whole genome shotgun (WGS) entry which is preliminary data.</text>
</comment>